<dbReference type="STRING" id="112268.A0A182VVS6"/>
<dbReference type="Proteomes" id="UP000075920">
    <property type="component" value="Unassembled WGS sequence"/>
</dbReference>
<proteinExistence type="inferred from homology"/>
<evidence type="ECO:0000256" key="5">
    <source>
        <dbReference type="ARBA" id="ARBA00023212"/>
    </source>
</evidence>
<feature type="compositionally biased region" description="Basic and acidic residues" evidence="6">
    <location>
        <begin position="613"/>
        <end position="622"/>
    </location>
</feature>
<feature type="compositionally biased region" description="Polar residues" evidence="6">
    <location>
        <begin position="585"/>
        <end position="599"/>
    </location>
</feature>
<evidence type="ECO:0000256" key="6">
    <source>
        <dbReference type="SAM" id="MobiDB-lite"/>
    </source>
</evidence>
<feature type="compositionally biased region" description="Polar residues" evidence="6">
    <location>
        <begin position="1094"/>
        <end position="1109"/>
    </location>
</feature>
<keyword evidence="5" id="KW-0206">Cytoskeleton</keyword>
<feature type="compositionally biased region" description="Basic and acidic residues" evidence="6">
    <location>
        <begin position="219"/>
        <end position="230"/>
    </location>
</feature>
<comment type="similarity">
    <text evidence="2">Belongs to the MAP7 family.</text>
</comment>
<evidence type="ECO:0008006" key="9">
    <source>
        <dbReference type="Google" id="ProtNLM"/>
    </source>
</evidence>
<feature type="compositionally biased region" description="Basic and acidic residues" evidence="6">
    <location>
        <begin position="107"/>
        <end position="136"/>
    </location>
</feature>
<evidence type="ECO:0000313" key="8">
    <source>
        <dbReference type="Proteomes" id="UP000075920"/>
    </source>
</evidence>
<feature type="compositionally biased region" description="Polar residues" evidence="6">
    <location>
        <begin position="420"/>
        <end position="433"/>
    </location>
</feature>
<feature type="region of interest" description="Disordered" evidence="6">
    <location>
        <begin position="883"/>
        <end position="902"/>
    </location>
</feature>
<feature type="compositionally biased region" description="Basic and acidic residues" evidence="6">
    <location>
        <begin position="912"/>
        <end position="926"/>
    </location>
</feature>
<feature type="region of interest" description="Disordered" evidence="6">
    <location>
        <begin position="217"/>
        <end position="245"/>
    </location>
</feature>
<reference evidence="8" key="1">
    <citation type="submission" date="2013-03" db="EMBL/GenBank/DDBJ databases">
        <title>The Genome Sequence of Anopheles minimus MINIMUS1.</title>
        <authorList>
            <consortium name="The Broad Institute Genomics Platform"/>
            <person name="Neafsey D.E."/>
            <person name="Walton C."/>
            <person name="Walker B."/>
            <person name="Young S.K."/>
            <person name="Zeng Q."/>
            <person name="Gargeya S."/>
            <person name="Fitzgerald M."/>
            <person name="Haas B."/>
            <person name="Abouelleil A."/>
            <person name="Allen A.W."/>
            <person name="Alvarado L."/>
            <person name="Arachchi H.M."/>
            <person name="Berlin A.M."/>
            <person name="Chapman S.B."/>
            <person name="Gainer-Dewar J."/>
            <person name="Goldberg J."/>
            <person name="Griggs A."/>
            <person name="Gujja S."/>
            <person name="Hansen M."/>
            <person name="Howarth C."/>
            <person name="Imamovic A."/>
            <person name="Ireland A."/>
            <person name="Larimer J."/>
            <person name="McCowan C."/>
            <person name="Murphy C."/>
            <person name="Pearson M."/>
            <person name="Poon T.W."/>
            <person name="Priest M."/>
            <person name="Roberts A."/>
            <person name="Saif S."/>
            <person name="Shea T."/>
            <person name="Sisk P."/>
            <person name="Sykes S."/>
            <person name="Wortman J."/>
            <person name="Nusbaum C."/>
            <person name="Birren B."/>
        </authorList>
    </citation>
    <scope>NUCLEOTIDE SEQUENCE [LARGE SCALE GENOMIC DNA]</scope>
    <source>
        <strain evidence="8">MINIMUS1</strain>
    </source>
</reference>
<feature type="compositionally biased region" description="Low complexity" evidence="6">
    <location>
        <begin position="1076"/>
        <end position="1093"/>
    </location>
</feature>
<dbReference type="InterPro" id="IPR008604">
    <property type="entry name" value="MAP7_fam"/>
</dbReference>
<dbReference type="EnsemblMetazoa" id="AMIN002171-RA">
    <property type="protein sequence ID" value="AMIN002171-PA"/>
    <property type="gene ID" value="AMIN002171"/>
</dbReference>
<feature type="region of interest" description="Disordered" evidence="6">
    <location>
        <begin position="283"/>
        <end position="303"/>
    </location>
</feature>
<feature type="region of interest" description="Disordered" evidence="6">
    <location>
        <begin position="912"/>
        <end position="958"/>
    </location>
</feature>
<feature type="compositionally biased region" description="Low complexity" evidence="6">
    <location>
        <begin position="528"/>
        <end position="542"/>
    </location>
</feature>
<feature type="region of interest" description="Disordered" evidence="6">
    <location>
        <begin position="1012"/>
        <end position="1034"/>
    </location>
</feature>
<feature type="compositionally biased region" description="Polar residues" evidence="6">
    <location>
        <begin position="379"/>
        <end position="389"/>
    </location>
</feature>
<sequence length="1389" mass="153157">MVLIDDDGINESMPSSAATMLTDESDRIPSTTLAVLRGILVKSLSRENLSLIDQQQLLGERKARHVQFSLELQKEREERIKQMKERQNEERQKKLEELKAQALAAQKFREQKEEERRRRMDDLRRRESDRRSQVEERRRAIIEADNERREYILRKNQEREQRMETKRRNDRGSIQFAFGSSTPRMIDTSDSGMCSSFWAHRRATSITNVAYTGAALTRRSSERELTDSASKKRATSASGLDRSIDDQRRMSSSMYEVFNWTSTSECPRKLTFSLAGSGINIDDPPTAAEYQPATPRHYGSGKGRAFSMTRLDHLAQPRRRNGEHISAILERERRQALELENLTRLSLSSSRSSPTGSGSNSKRMSRSMSQLAGSGAKYRNQSQDSNSGRSPGFNGGRKSSFHSSSMNSGSNSPMRRNDTSKSMSQLNTVGSTPRITKTERLRQQYHHQQQQQHQNQLLVTNGLRSGEMTPTSLNTSRPGSAMSSSTTASGIVYRRTLPAQRKPRPASIAVTGVTASGLKEDKPPLPKTGSGASTGSGVTSASSKHRLASAGSGSIHTTPAKSSSGMETPTKKPITLHSAEKRSTSIRGTTPKASSTPLQSPGPEKASRSLQDSLKKTADVSKKVPSTNEKPMAKAPVAKDDVIVVEAKQDSSLVVPNLEEQSAVSEKVTSQDESTLQVSLVVEVDPSFGQEEQPQQQQEVVVVPVQQEASTLVQIEDVELSQQADAATEPTPMVEQAEMEQQEISVVKMETTIVPPADETIEIVNGNLTLDGTGIAADAMTASMIAKRITTEEEAKAALAERRRLAREEAERQAELERKRIEAEEQAERQRILEEEERLRKLEEETIRLAEEQRRMEEERLQQAIEDARRRDEEERKRREEEARQKAEREEAERKAREEAERQRVEMAERLKKEEKEREERRKRVEAIMSRTRAKGAASNTPTKNNEDDKENAMSKSQIVLSSTPAALSTGTAMSASTISMTDSFIASEIRQEHQQQAQQHQSLEQAMESLSLSNNNNNNGNSSNSSTSSETLAHSSAINNINNNNSSTNGDNIQFEKSVTEKEDLLITGSTGATVVANNNLNNGSTTSNGTVDDTTINAEGTNNGTKSETLVLTTNGKTEQQSSAMMASSNGSNATANSTSDLIIEDALMGQTNGHKNGTMDNVFTVNDLMKSENVPMELKDFIISKHGDHHLYGDDSYPSIVDRNASVGEKQHSSFDSSGTGSTVTTETTIVTAGYPSTNAADPLIDFASFSINDDPGQSIPREGSVSDANFNPLIPFDTADSENMTVVQHTSLDVHNASNNNSINPFYASNENVPTYPVHDGSNRERSDNHATEAVLFDLAHDNTTSTTTTTSSTLFNNNNNTPSNITPWLVSATSDGRDNRALRV</sequence>
<evidence type="ECO:0000256" key="4">
    <source>
        <dbReference type="ARBA" id="ARBA00023054"/>
    </source>
</evidence>
<feature type="compositionally biased region" description="Polar residues" evidence="6">
    <location>
        <begin position="551"/>
        <end position="567"/>
    </location>
</feature>
<keyword evidence="8" id="KW-1185">Reference proteome</keyword>
<feature type="compositionally biased region" description="Low complexity" evidence="6">
    <location>
        <begin position="345"/>
        <end position="361"/>
    </location>
</feature>
<evidence type="ECO:0000313" key="7">
    <source>
        <dbReference type="EnsemblMetazoa" id="AMIN002171-PA"/>
    </source>
</evidence>
<evidence type="ECO:0000256" key="2">
    <source>
        <dbReference type="ARBA" id="ARBA00007525"/>
    </source>
</evidence>
<feature type="region of interest" description="Disordered" evidence="6">
    <location>
        <begin position="464"/>
        <end position="634"/>
    </location>
</feature>
<feature type="region of interest" description="Disordered" evidence="6">
    <location>
        <begin position="1076"/>
        <end position="1109"/>
    </location>
</feature>
<dbReference type="GO" id="GO:0015630">
    <property type="term" value="C:microtubule cytoskeleton"/>
    <property type="evidence" value="ECO:0007669"/>
    <property type="project" value="InterPro"/>
</dbReference>
<reference evidence="7" key="2">
    <citation type="submission" date="2020-05" db="UniProtKB">
        <authorList>
            <consortium name="EnsemblMetazoa"/>
        </authorList>
    </citation>
    <scope>IDENTIFICATION</scope>
    <source>
        <strain evidence="7">MINIMUS1</strain>
    </source>
</reference>
<feature type="compositionally biased region" description="Polar residues" evidence="6">
    <location>
        <begin position="464"/>
        <end position="478"/>
    </location>
</feature>
<dbReference type="PANTHER" id="PTHR15073">
    <property type="entry name" value="MICROTUBULE-ASSOCIATED PROTEIN"/>
    <property type="match status" value="1"/>
</dbReference>
<keyword evidence="3" id="KW-0963">Cytoplasm</keyword>
<organism evidence="7 8">
    <name type="scientific">Anopheles minimus</name>
    <dbReference type="NCBI Taxonomy" id="112268"/>
    <lineage>
        <taxon>Eukaryota</taxon>
        <taxon>Metazoa</taxon>
        <taxon>Ecdysozoa</taxon>
        <taxon>Arthropoda</taxon>
        <taxon>Hexapoda</taxon>
        <taxon>Insecta</taxon>
        <taxon>Pterygota</taxon>
        <taxon>Neoptera</taxon>
        <taxon>Endopterygota</taxon>
        <taxon>Diptera</taxon>
        <taxon>Nematocera</taxon>
        <taxon>Culicoidea</taxon>
        <taxon>Culicidae</taxon>
        <taxon>Anophelinae</taxon>
        <taxon>Anopheles</taxon>
    </lineage>
</organism>
<name>A0A182VVS6_9DIPT</name>
<feature type="region of interest" description="Disordered" evidence="6">
    <location>
        <begin position="345"/>
        <end position="433"/>
    </location>
</feature>
<dbReference type="PANTHER" id="PTHR15073:SF18">
    <property type="entry name" value="ENSCONSIN, ISOFORM F"/>
    <property type="match status" value="1"/>
</dbReference>
<protein>
    <recommendedName>
        <fullName evidence="9">MAP7 domain-containing protein</fullName>
    </recommendedName>
</protein>
<keyword evidence="4" id="KW-0175">Coiled coil</keyword>
<feature type="region of interest" description="Disordered" evidence="6">
    <location>
        <begin position="106"/>
        <end position="136"/>
    </location>
</feature>
<dbReference type="Pfam" id="PF05672">
    <property type="entry name" value="MAP7"/>
    <property type="match status" value="1"/>
</dbReference>
<comment type="subcellular location">
    <subcellularLocation>
        <location evidence="1">Cytoplasm</location>
        <location evidence="1">Cytoskeleton</location>
    </subcellularLocation>
</comment>
<evidence type="ECO:0000256" key="3">
    <source>
        <dbReference type="ARBA" id="ARBA00022490"/>
    </source>
</evidence>
<accession>A0A182VVS6</accession>
<feature type="compositionally biased region" description="Low complexity" evidence="6">
    <location>
        <begin position="401"/>
        <end position="412"/>
    </location>
</feature>
<dbReference type="VEuPathDB" id="VectorBase:AMIN002171"/>
<evidence type="ECO:0000256" key="1">
    <source>
        <dbReference type="ARBA" id="ARBA00004245"/>
    </source>
</evidence>
<feature type="compositionally biased region" description="Low complexity" evidence="6">
    <location>
        <begin position="479"/>
        <end position="490"/>
    </location>
</feature>
<dbReference type="InterPro" id="IPR051483">
    <property type="entry name" value="MAP7_domain-containing"/>
</dbReference>
<dbReference type="GO" id="GO:0000226">
    <property type="term" value="P:microtubule cytoskeleton organization"/>
    <property type="evidence" value="ECO:0007669"/>
    <property type="project" value="InterPro"/>
</dbReference>